<dbReference type="PANTHER" id="PTHR11527">
    <property type="entry name" value="HEAT-SHOCK PROTEIN 20 FAMILY MEMBER"/>
    <property type="match status" value="1"/>
</dbReference>
<sequence>MSSLTSRSMFEELFRDFAPGFYIRPVHGQVPGESPAAIDVRTEVREDANGFTLLADLPGVKKEDIQVSIDANVVTLRAELKRELSAENGGEAGAKFRVLRSERQYGAVSRSYALPNEVDEANARAKFENGVLTLTLPKKAAAKTRQLTVE</sequence>
<dbReference type="SUPFAM" id="SSF49764">
    <property type="entry name" value="HSP20-like chaperones"/>
    <property type="match status" value="1"/>
</dbReference>
<keyword evidence="5" id="KW-1185">Reference proteome</keyword>
<dbReference type="InterPro" id="IPR002068">
    <property type="entry name" value="A-crystallin/Hsp20_dom"/>
</dbReference>
<evidence type="ECO:0000259" key="3">
    <source>
        <dbReference type="PROSITE" id="PS01031"/>
    </source>
</evidence>
<comment type="similarity">
    <text evidence="1 2">Belongs to the small heat shock protein (HSP20) family.</text>
</comment>
<dbReference type="Proteomes" id="UP000305539">
    <property type="component" value="Unassembled WGS sequence"/>
</dbReference>
<dbReference type="AlphaFoldDB" id="A0A4U1HU40"/>
<feature type="domain" description="SHSP" evidence="3">
    <location>
        <begin position="33"/>
        <end position="150"/>
    </location>
</feature>
<evidence type="ECO:0000313" key="5">
    <source>
        <dbReference type="Proteomes" id="UP000305539"/>
    </source>
</evidence>
<comment type="caution">
    <text evidence="4">The sequence shown here is derived from an EMBL/GenBank/DDBJ whole genome shotgun (WGS) entry which is preliminary data.</text>
</comment>
<accession>A0A4U1HU40</accession>
<proteinExistence type="inferred from homology"/>
<dbReference type="Gene3D" id="2.60.40.790">
    <property type="match status" value="1"/>
</dbReference>
<dbReference type="InterPro" id="IPR031107">
    <property type="entry name" value="Small_HSP"/>
</dbReference>
<name>A0A4U1HU40_9BURK</name>
<dbReference type="EMBL" id="SWJE01000014">
    <property type="protein sequence ID" value="TKC83567.1"/>
    <property type="molecule type" value="Genomic_DNA"/>
</dbReference>
<protein>
    <submittedName>
        <fullName evidence="4">Hsp20/alpha crystallin family protein</fullName>
    </submittedName>
</protein>
<evidence type="ECO:0000313" key="4">
    <source>
        <dbReference type="EMBL" id="TKC83567.1"/>
    </source>
</evidence>
<organism evidence="4 5">
    <name type="scientific">Trinickia terrae</name>
    <dbReference type="NCBI Taxonomy" id="2571161"/>
    <lineage>
        <taxon>Bacteria</taxon>
        <taxon>Pseudomonadati</taxon>
        <taxon>Pseudomonadota</taxon>
        <taxon>Betaproteobacteria</taxon>
        <taxon>Burkholderiales</taxon>
        <taxon>Burkholderiaceae</taxon>
        <taxon>Trinickia</taxon>
    </lineage>
</organism>
<gene>
    <name evidence="4" type="ORF">FAZ69_24080</name>
</gene>
<dbReference type="PROSITE" id="PS01031">
    <property type="entry name" value="SHSP"/>
    <property type="match status" value="1"/>
</dbReference>
<reference evidence="4 5" key="1">
    <citation type="submission" date="2019-04" db="EMBL/GenBank/DDBJ databases">
        <title>Trinickia sp. 7GSK02, isolated from subtropical forest soil.</title>
        <authorList>
            <person name="Gao Z.-H."/>
            <person name="Qiu L.-H."/>
        </authorList>
    </citation>
    <scope>NUCLEOTIDE SEQUENCE [LARGE SCALE GENOMIC DNA]</scope>
    <source>
        <strain evidence="4 5">7GSK02</strain>
    </source>
</reference>
<dbReference type="InterPro" id="IPR008978">
    <property type="entry name" value="HSP20-like_chaperone"/>
</dbReference>
<evidence type="ECO:0000256" key="2">
    <source>
        <dbReference type="RuleBase" id="RU003616"/>
    </source>
</evidence>
<dbReference type="CDD" id="cd06471">
    <property type="entry name" value="ACD_LpsHSP_like"/>
    <property type="match status" value="1"/>
</dbReference>
<evidence type="ECO:0000256" key="1">
    <source>
        <dbReference type="PROSITE-ProRule" id="PRU00285"/>
    </source>
</evidence>
<dbReference type="Pfam" id="PF00011">
    <property type="entry name" value="HSP20"/>
    <property type="match status" value="1"/>
</dbReference>
<dbReference type="OrthoDB" id="9808910at2"/>